<dbReference type="Pfam" id="PF12709">
    <property type="entry name" value="Fungal_TACC"/>
    <property type="match status" value="1"/>
</dbReference>
<feature type="region of interest" description="Disordered" evidence="2">
    <location>
        <begin position="150"/>
        <end position="183"/>
    </location>
</feature>
<evidence type="ECO:0000256" key="1">
    <source>
        <dbReference type="SAM" id="Coils"/>
    </source>
</evidence>
<feature type="region of interest" description="Disordered" evidence="2">
    <location>
        <begin position="1"/>
        <end position="66"/>
    </location>
</feature>
<evidence type="ECO:0000313" key="3">
    <source>
        <dbReference type="EMBL" id="SCV05734.1"/>
    </source>
</evidence>
<dbReference type="AlphaFoldDB" id="A0A1G4KME0"/>
<gene>
    <name evidence="3" type="ORF">LANO_0H14004G</name>
</gene>
<keyword evidence="1" id="KW-0175">Coiled coil</keyword>
<feature type="coiled-coil region" evidence="1">
    <location>
        <begin position="276"/>
        <end position="317"/>
    </location>
</feature>
<keyword evidence="4" id="KW-1185">Reference proteome</keyword>
<sequence>MDNPEGGSFSTPLKRREPETRKLGSVSYSNRTHPISRPDEDNVNKENEEQFETSGSRRITDNSPWKRARLARYASLPKQDLSRNSMDSSPAVIEMLDRTVNGQDQQLHDEGMDDVQEEISEAISSAVRDISHSELPNHENEHQTSLFRNLLSPASGGSPEKRQLTPEGTRDPDMSNLDSLTPLKGYVQGSENGIIQTLQSRFRQELSTYEQLLRTKNQQTDEYRKKTVSCFEKIKTLGDKLDDQKLAFSSLWGEHEVLKASHAARESNWDVQAQELNKVSADKINLEERVIKLKSKLSEVRNEMKMLNQNSQILQGKFQVQIQDNETFKKQILAHEEFDSKLQSRMENIKTERDHLKVEKDQLEIEVTTLKNTKSEHELESRMLRQRLSNLENQLHDKENTCKELQYTVDCFEDTKRQSTTELENRVSELLKDNKRLLGEVDAANILQIELNESMLKLNTSESDLKVADNKLKELQEKYTELETHAVHLDDQLKDDQAKLENITDLMAIKSAELEEASHDVEELRQTNSHLEEFVKIRDAAVEEWKSKYDGKCAENNKLSVEIESFQFKNGNLESEHLVELEQLHQQMTSLQQTLRSNSEKIDSLEKEKKALRSLLDTAEKSAKLDNTTEPLVSKDNIIADLEQQLREKDSDASKRLQLLAEDLYIQYSSKHEQKVKMLKKGYEAKYQDRFEKLNLENTELHDELNQLNSTLRAEREEKQRLVKLLNK</sequence>
<feature type="compositionally biased region" description="Basic and acidic residues" evidence="2">
    <location>
        <begin position="36"/>
        <end position="48"/>
    </location>
</feature>
<dbReference type="InterPro" id="IPR024312">
    <property type="entry name" value="TACC_fungi"/>
</dbReference>
<dbReference type="OrthoDB" id="5367584at2759"/>
<feature type="coiled-coil region" evidence="1">
    <location>
        <begin position="346"/>
        <end position="534"/>
    </location>
</feature>
<dbReference type="EMBL" id="LT598447">
    <property type="protein sequence ID" value="SCV05734.1"/>
    <property type="molecule type" value="Genomic_DNA"/>
</dbReference>
<evidence type="ECO:0000313" key="4">
    <source>
        <dbReference type="Proteomes" id="UP000189911"/>
    </source>
</evidence>
<feature type="compositionally biased region" description="Polar residues" evidence="2">
    <location>
        <begin position="52"/>
        <end position="63"/>
    </location>
</feature>
<feature type="compositionally biased region" description="Basic and acidic residues" evidence="2">
    <location>
        <begin position="159"/>
        <end position="173"/>
    </location>
</feature>
<dbReference type="Proteomes" id="UP000189911">
    <property type="component" value="Chromosome H"/>
</dbReference>
<dbReference type="SUPFAM" id="SSF57997">
    <property type="entry name" value="Tropomyosin"/>
    <property type="match status" value="1"/>
</dbReference>
<proteinExistence type="predicted"/>
<feature type="coiled-coil region" evidence="1">
    <location>
        <begin position="581"/>
        <end position="622"/>
    </location>
</feature>
<name>A0A1G4KME0_9SACH</name>
<organism evidence="3 4">
    <name type="scientific">Lachancea nothofagi CBS 11611</name>
    <dbReference type="NCBI Taxonomy" id="1266666"/>
    <lineage>
        <taxon>Eukaryota</taxon>
        <taxon>Fungi</taxon>
        <taxon>Dikarya</taxon>
        <taxon>Ascomycota</taxon>
        <taxon>Saccharomycotina</taxon>
        <taxon>Saccharomycetes</taxon>
        <taxon>Saccharomycetales</taxon>
        <taxon>Saccharomycetaceae</taxon>
        <taxon>Lachancea</taxon>
    </lineage>
</organism>
<evidence type="ECO:0000256" key="2">
    <source>
        <dbReference type="SAM" id="MobiDB-lite"/>
    </source>
</evidence>
<reference evidence="4" key="1">
    <citation type="submission" date="2016-03" db="EMBL/GenBank/DDBJ databases">
        <authorList>
            <person name="Devillers Hugo."/>
        </authorList>
    </citation>
    <scope>NUCLEOTIDE SEQUENCE [LARGE SCALE GENOMIC DNA]</scope>
</reference>
<feature type="coiled-coil region" evidence="1">
    <location>
        <begin position="684"/>
        <end position="725"/>
    </location>
</feature>
<protein>
    <submittedName>
        <fullName evidence="3">LANO_0H14004g1_1</fullName>
    </submittedName>
</protein>
<accession>A0A1G4KME0</accession>